<feature type="transmembrane region" description="Helical" evidence="6">
    <location>
        <begin position="49"/>
        <end position="67"/>
    </location>
</feature>
<keyword evidence="9" id="KW-1185">Reference proteome</keyword>
<organism evidence="8 9">
    <name type="scientific">Nocardioides marmorisolisilvae</name>
    <dbReference type="NCBI Taxonomy" id="1542737"/>
    <lineage>
        <taxon>Bacteria</taxon>
        <taxon>Bacillati</taxon>
        <taxon>Actinomycetota</taxon>
        <taxon>Actinomycetes</taxon>
        <taxon>Propionibacteriales</taxon>
        <taxon>Nocardioidaceae</taxon>
        <taxon>Nocardioides</taxon>
    </lineage>
</organism>
<evidence type="ECO:0000256" key="4">
    <source>
        <dbReference type="ARBA" id="ARBA00022989"/>
    </source>
</evidence>
<evidence type="ECO:0000256" key="2">
    <source>
        <dbReference type="ARBA" id="ARBA00009399"/>
    </source>
</evidence>
<dbReference type="GO" id="GO:0000271">
    <property type="term" value="P:polysaccharide biosynthetic process"/>
    <property type="evidence" value="ECO:0007669"/>
    <property type="project" value="InterPro"/>
</dbReference>
<feature type="transmembrane region" description="Helical" evidence="6">
    <location>
        <begin position="88"/>
        <end position="109"/>
    </location>
</feature>
<dbReference type="PANTHER" id="PTHR38459">
    <property type="entry name" value="PROPHAGE BACTOPRENOL-LINKED GLUCOSE TRANSLOCASE HOMOLOG"/>
    <property type="match status" value="1"/>
</dbReference>
<keyword evidence="4 6" id="KW-1133">Transmembrane helix</keyword>
<dbReference type="EMBL" id="RJSG01000002">
    <property type="protein sequence ID" value="RNL80422.1"/>
    <property type="molecule type" value="Genomic_DNA"/>
</dbReference>
<dbReference type="OrthoDB" id="9807815at2"/>
<comment type="similarity">
    <text evidence="2">Belongs to the GtrA family.</text>
</comment>
<feature type="domain" description="GtrA/DPMS transmembrane" evidence="7">
    <location>
        <begin position="6"/>
        <end position="154"/>
    </location>
</feature>
<comment type="caution">
    <text evidence="8">The sequence shown here is derived from an EMBL/GenBank/DDBJ whole genome shotgun (WGS) entry which is preliminary data.</text>
</comment>
<evidence type="ECO:0000256" key="5">
    <source>
        <dbReference type="ARBA" id="ARBA00023136"/>
    </source>
</evidence>
<evidence type="ECO:0000313" key="9">
    <source>
        <dbReference type="Proteomes" id="UP000277094"/>
    </source>
</evidence>
<protein>
    <submittedName>
        <fullName evidence="8">GtrA family protein</fullName>
    </submittedName>
</protein>
<proteinExistence type="inferred from homology"/>
<comment type="subcellular location">
    <subcellularLocation>
        <location evidence="1">Membrane</location>
        <topology evidence="1">Multi-pass membrane protein</topology>
    </subcellularLocation>
</comment>
<feature type="transmembrane region" description="Helical" evidence="6">
    <location>
        <begin position="7"/>
        <end position="29"/>
    </location>
</feature>
<dbReference type="GO" id="GO:0005886">
    <property type="term" value="C:plasma membrane"/>
    <property type="evidence" value="ECO:0007669"/>
    <property type="project" value="TreeGrafter"/>
</dbReference>
<dbReference type="Pfam" id="PF04138">
    <property type="entry name" value="GtrA_DPMS_TM"/>
    <property type="match status" value="1"/>
</dbReference>
<reference evidence="8 9" key="1">
    <citation type="submission" date="2018-11" db="EMBL/GenBank/DDBJ databases">
        <authorList>
            <person name="Li F."/>
        </authorList>
    </citation>
    <scope>NUCLEOTIDE SEQUENCE [LARGE SCALE GENOMIC DNA]</scope>
    <source>
        <strain evidence="8 9">KIS18-7</strain>
    </source>
</reference>
<keyword evidence="5 6" id="KW-0472">Membrane</keyword>
<gene>
    <name evidence="8" type="ORF">EFL95_10235</name>
</gene>
<dbReference type="Proteomes" id="UP000277094">
    <property type="component" value="Unassembled WGS sequence"/>
</dbReference>
<dbReference type="InterPro" id="IPR051401">
    <property type="entry name" value="GtrA_CellWall_Glycosyl"/>
</dbReference>
<accession>A0A3N0DXT8</accession>
<dbReference type="AlphaFoldDB" id="A0A3N0DXT8"/>
<evidence type="ECO:0000256" key="6">
    <source>
        <dbReference type="SAM" id="Phobius"/>
    </source>
</evidence>
<dbReference type="PANTHER" id="PTHR38459:SF1">
    <property type="entry name" value="PROPHAGE BACTOPRENOL-LINKED GLUCOSE TRANSLOCASE HOMOLOG"/>
    <property type="match status" value="1"/>
</dbReference>
<sequence>MRQLVKFGLVGGTGVVINLVVIIVCNKLGPDPHGIAVNLPWSRFNIRTYHVYATIAFLVANLWNFQLNRWWTFRTSKHAAWLTEYWPFLLTGLVALVGNLAVLTALLHPNSPISLPHGYFDDTTGLRNRLYWGQLIAVVVVTPVTFLVNKYWTFTAGTVSAAAAAAELSSEGADESRSPATPAP</sequence>
<keyword evidence="3 6" id="KW-0812">Transmembrane</keyword>
<evidence type="ECO:0000256" key="3">
    <source>
        <dbReference type="ARBA" id="ARBA00022692"/>
    </source>
</evidence>
<evidence type="ECO:0000313" key="8">
    <source>
        <dbReference type="EMBL" id="RNL80422.1"/>
    </source>
</evidence>
<evidence type="ECO:0000256" key="1">
    <source>
        <dbReference type="ARBA" id="ARBA00004141"/>
    </source>
</evidence>
<name>A0A3N0DXT8_9ACTN</name>
<feature type="transmembrane region" description="Helical" evidence="6">
    <location>
        <begin position="129"/>
        <end position="148"/>
    </location>
</feature>
<evidence type="ECO:0000259" key="7">
    <source>
        <dbReference type="Pfam" id="PF04138"/>
    </source>
</evidence>
<dbReference type="InterPro" id="IPR007267">
    <property type="entry name" value="GtrA_DPMS_TM"/>
</dbReference>